<feature type="compositionally biased region" description="Basic and acidic residues" evidence="6">
    <location>
        <begin position="8"/>
        <end position="24"/>
    </location>
</feature>
<dbReference type="PANTHER" id="PTHR23502">
    <property type="entry name" value="MAJOR FACILITATOR SUPERFAMILY"/>
    <property type="match status" value="1"/>
</dbReference>
<evidence type="ECO:0000256" key="4">
    <source>
        <dbReference type="ARBA" id="ARBA00022989"/>
    </source>
</evidence>
<gene>
    <name evidence="9" type="ORF">LTR24_001100</name>
</gene>
<feature type="compositionally biased region" description="Low complexity" evidence="6">
    <location>
        <begin position="35"/>
        <end position="44"/>
    </location>
</feature>
<dbReference type="EMBL" id="JAVRRG010000008">
    <property type="protein sequence ID" value="KAK5100035.1"/>
    <property type="molecule type" value="Genomic_DNA"/>
</dbReference>
<comment type="subcellular location">
    <subcellularLocation>
        <location evidence="1">Membrane</location>
        <topology evidence="1">Multi-pass membrane protein</topology>
    </subcellularLocation>
</comment>
<evidence type="ECO:0000256" key="1">
    <source>
        <dbReference type="ARBA" id="ARBA00004141"/>
    </source>
</evidence>
<feature type="transmembrane region" description="Helical" evidence="7">
    <location>
        <begin position="391"/>
        <end position="410"/>
    </location>
</feature>
<proteinExistence type="inferred from homology"/>
<keyword evidence="5 7" id="KW-0472">Membrane</keyword>
<accession>A0ABR0KLP9</accession>
<feature type="region of interest" description="Disordered" evidence="6">
    <location>
        <begin position="1"/>
        <end position="65"/>
    </location>
</feature>
<reference evidence="9 10" key="1">
    <citation type="submission" date="2023-08" db="EMBL/GenBank/DDBJ databases">
        <title>Black Yeasts Isolated from many extreme environments.</title>
        <authorList>
            <person name="Coleine C."/>
            <person name="Stajich J.E."/>
            <person name="Selbmann L."/>
        </authorList>
    </citation>
    <scope>NUCLEOTIDE SEQUENCE [LARGE SCALE GENOMIC DNA]</scope>
    <source>
        <strain evidence="9 10">CCFEE 5885</strain>
    </source>
</reference>
<feature type="transmembrane region" description="Helical" evidence="7">
    <location>
        <begin position="79"/>
        <end position="100"/>
    </location>
</feature>
<feature type="transmembrane region" description="Helical" evidence="7">
    <location>
        <begin position="449"/>
        <end position="472"/>
    </location>
</feature>
<dbReference type="Proteomes" id="UP001345013">
    <property type="component" value="Unassembled WGS sequence"/>
</dbReference>
<evidence type="ECO:0000256" key="5">
    <source>
        <dbReference type="ARBA" id="ARBA00023136"/>
    </source>
</evidence>
<dbReference type="PROSITE" id="PS50850">
    <property type="entry name" value="MFS"/>
    <property type="match status" value="1"/>
</dbReference>
<evidence type="ECO:0000313" key="10">
    <source>
        <dbReference type="Proteomes" id="UP001345013"/>
    </source>
</evidence>
<name>A0ABR0KLP9_9EURO</name>
<dbReference type="Pfam" id="PF07690">
    <property type="entry name" value="MFS_1"/>
    <property type="match status" value="1"/>
</dbReference>
<feature type="transmembrane region" description="Helical" evidence="7">
    <location>
        <begin position="236"/>
        <end position="256"/>
    </location>
</feature>
<organism evidence="9 10">
    <name type="scientific">Lithohypha guttulata</name>
    <dbReference type="NCBI Taxonomy" id="1690604"/>
    <lineage>
        <taxon>Eukaryota</taxon>
        <taxon>Fungi</taxon>
        <taxon>Dikarya</taxon>
        <taxon>Ascomycota</taxon>
        <taxon>Pezizomycotina</taxon>
        <taxon>Eurotiomycetes</taxon>
        <taxon>Chaetothyriomycetidae</taxon>
        <taxon>Chaetothyriales</taxon>
        <taxon>Trichomeriaceae</taxon>
        <taxon>Lithohypha</taxon>
    </lineage>
</organism>
<evidence type="ECO:0000256" key="7">
    <source>
        <dbReference type="SAM" id="Phobius"/>
    </source>
</evidence>
<protein>
    <recommendedName>
        <fullName evidence="8">Major facilitator superfamily (MFS) profile domain-containing protein</fullName>
    </recommendedName>
</protein>
<dbReference type="PANTHER" id="PTHR23502:SF68">
    <property type="entry name" value="MULTIDRUG TRANSPORTER, PUTATIVE (AFU_ORTHOLOGUE AFUA_3G01120)-RELATED"/>
    <property type="match status" value="1"/>
</dbReference>
<dbReference type="SUPFAM" id="SSF103473">
    <property type="entry name" value="MFS general substrate transporter"/>
    <property type="match status" value="1"/>
</dbReference>
<feature type="transmembrane region" description="Helical" evidence="7">
    <location>
        <begin position="416"/>
        <end position="437"/>
    </location>
</feature>
<comment type="similarity">
    <text evidence="2">Belongs to the major facilitator superfamily.</text>
</comment>
<feature type="transmembrane region" description="Helical" evidence="7">
    <location>
        <begin position="148"/>
        <end position="167"/>
    </location>
</feature>
<feature type="transmembrane region" description="Helical" evidence="7">
    <location>
        <begin position="350"/>
        <end position="370"/>
    </location>
</feature>
<feature type="transmembrane region" description="Helical" evidence="7">
    <location>
        <begin position="206"/>
        <end position="230"/>
    </location>
</feature>
<feature type="transmembrane region" description="Helical" evidence="7">
    <location>
        <begin position="173"/>
        <end position="194"/>
    </location>
</feature>
<dbReference type="InterPro" id="IPR036259">
    <property type="entry name" value="MFS_trans_sf"/>
</dbReference>
<dbReference type="CDD" id="cd17323">
    <property type="entry name" value="MFS_Tpo1_MDR_like"/>
    <property type="match status" value="1"/>
</dbReference>
<keyword evidence="10" id="KW-1185">Reference proteome</keyword>
<evidence type="ECO:0000256" key="2">
    <source>
        <dbReference type="ARBA" id="ARBA00008335"/>
    </source>
</evidence>
<sequence length="520" mass="56814">MSTQDGRTPAEAEHTADRDLESQFRSKANPGDTLTAANSTSTNTQADNEKSTTDDPNIVFWDGPDDPESPMNWSPKLKIINVVFVSTWTFLTPLASSMVAPGTLDILTDFNSTNITLGSFIVSIYIAGYAVGPPFIAPFSELYGRLPIYHACNIMFVIWTIACAFAPNLGALLAFRFFQGAVGVCPLTIGSGTISDLIPNEKRGKFMSFYSVGPLLGPVVGPIAGAYTVQAIGWRWVFRILTVASGILTVATILTMRESYAPVALSRKVQRMKKESGNEKLRSKLDSGLPPREIFLRAIVRPTKMLLFSPIVFLLSLYMAVVYGYLYLLFTTITGLFVQSYGFSQGSAGLTYLGIGIGMMLGLVVFGATSDKVVTYLANKNGGERKPEYRFPHMMIGATMIPTGLFIYGWSAEYRVHYIVPIIGTDFVGMGLLATLMPVGTYLVDAFTVYAASAMAANTVLRSLLGAFLPLAGPQMYMSLGLGWGNSLLAFIAIALWPVSWLFFKYGERIRTSKEFKINF</sequence>
<keyword evidence="3 7" id="KW-0812">Transmembrane</keyword>
<keyword evidence="4 7" id="KW-1133">Transmembrane helix</keyword>
<evidence type="ECO:0000259" key="8">
    <source>
        <dbReference type="PROSITE" id="PS50850"/>
    </source>
</evidence>
<feature type="transmembrane region" description="Helical" evidence="7">
    <location>
        <begin position="484"/>
        <end position="504"/>
    </location>
</feature>
<dbReference type="InterPro" id="IPR020846">
    <property type="entry name" value="MFS_dom"/>
</dbReference>
<feature type="domain" description="Major facilitator superfamily (MFS) profile" evidence="8">
    <location>
        <begin position="81"/>
        <end position="510"/>
    </location>
</feature>
<evidence type="ECO:0000256" key="3">
    <source>
        <dbReference type="ARBA" id="ARBA00022692"/>
    </source>
</evidence>
<dbReference type="Gene3D" id="1.20.1250.20">
    <property type="entry name" value="MFS general substrate transporter like domains"/>
    <property type="match status" value="1"/>
</dbReference>
<evidence type="ECO:0000256" key="6">
    <source>
        <dbReference type="SAM" id="MobiDB-lite"/>
    </source>
</evidence>
<dbReference type="InterPro" id="IPR011701">
    <property type="entry name" value="MFS"/>
</dbReference>
<comment type="caution">
    <text evidence="9">The sequence shown here is derived from an EMBL/GenBank/DDBJ whole genome shotgun (WGS) entry which is preliminary data.</text>
</comment>
<feature type="transmembrane region" description="Helical" evidence="7">
    <location>
        <begin position="115"/>
        <end position="136"/>
    </location>
</feature>
<evidence type="ECO:0000313" key="9">
    <source>
        <dbReference type="EMBL" id="KAK5100035.1"/>
    </source>
</evidence>
<feature type="transmembrane region" description="Helical" evidence="7">
    <location>
        <begin position="306"/>
        <end position="330"/>
    </location>
</feature>